<evidence type="ECO:0000313" key="3">
    <source>
        <dbReference type="EMBL" id="KAK3536036.1"/>
    </source>
</evidence>
<dbReference type="InterPro" id="IPR036048">
    <property type="entry name" value="Interleukin_8-like_sf"/>
</dbReference>
<name>A0AAE0QZ30_9TELE</name>
<reference evidence="3" key="1">
    <citation type="submission" date="2023-06" db="EMBL/GenBank/DDBJ databases">
        <title>Male Hemibagrus guttatus genome.</title>
        <authorList>
            <person name="Bian C."/>
        </authorList>
    </citation>
    <scope>NUCLEOTIDE SEQUENCE</scope>
    <source>
        <strain evidence="3">Male_cb2023</strain>
        <tissue evidence="3">Muscle</tissue>
    </source>
</reference>
<dbReference type="GO" id="GO:0006955">
    <property type="term" value="P:immune response"/>
    <property type="evidence" value="ECO:0007669"/>
    <property type="project" value="InterPro"/>
</dbReference>
<dbReference type="EMBL" id="JAUCMX010000009">
    <property type="protein sequence ID" value="KAK3536036.1"/>
    <property type="molecule type" value="Genomic_DNA"/>
</dbReference>
<feature type="domain" description="Chemokine interleukin-8-like" evidence="2">
    <location>
        <begin position="67"/>
        <end position="112"/>
    </location>
</feature>
<gene>
    <name evidence="3" type="ORF">QTP70_025513</name>
</gene>
<proteinExistence type="predicted"/>
<accession>A0AAE0QZ30</accession>
<dbReference type="Proteomes" id="UP001274896">
    <property type="component" value="Unassembled WGS sequence"/>
</dbReference>
<dbReference type="GO" id="GO:0005615">
    <property type="term" value="C:extracellular space"/>
    <property type="evidence" value="ECO:0007669"/>
    <property type="project" value="UniProtKB-KW"/>
</dbReference>
<dbReference type="Pfam" id="PF00048">
    <property type="entry name" value="IL8"/>
    <property type="match status" value="1"/>
</dbReference>
<evidence type="ECO:0000313" key="4">
    <source>
        <dbReference type="Proteomes" id="UP001274896"/>
    </source>
</evidence>
<keyword evidence="1" id="KW-0202">Cytokine</keyword>
<dbReference type="InterPro" id="IPR001811">
    <property type="entry name" value="Chemokine_IL8-like_dom"/>
</dbReference>
<dbReference type="Gene3D" id="2.40.50.40">
    <property type="match status" value="1"/>
</dbReference>
<sequence length="117" mass="13364">MLKGWGENMLIYNEAIKCNHNKLNHRERTEQTPAESMKTSCVFFFLGLIAIMVLSSDAIPHSFDTGACCFKFFTGKINPKVVLEVKETDSRCAQQGFIVKMAQFNKLCVQENPRKRN</sequence>
<dbReference type="SUPFAM" id="SSF54117">
    <property type="entry name" value="Interleukin 8-like chemokines"/>
    <property type="match status" value="1"/>
</dbReference>
<evidence type="ECO:0000259" key="2">
    <source>
        <dbReference type="Pfam" id="PF00048"/>
    </source>
</evidence>
<dbReference type="AlphaFoldDB" id="A0AAE0QZ30"/>
<organism evidence="3 4">
    <name type="scientific">Hemibagrus guttatus</name>
    <dbReference type="NCBI Taxonomy" id="175788"/>
    <lineage>
        <taxon>Eukaryota</taxon>
        <taxon>Metazoa</taxon>
        <taxon>Chordata</taxon>
        <taxon>Craniata</taxon>
        <taxon>Vertebrata</taxon>
        <taxon>Euteleostomi</taxon>
        <taxon>Actinopterygii</taxon>
        <taxon>Neopterygii</taxon>
        <taxon>Teleostei</taxon>
        <taxon>Ostariophysi</taxon>
        <taxon>Siluriformes</taxon>
        <taxon>Bagridae</taxon>
        <taxon>Hemibagrus</taxon>
    </lineage>
</organism>
<dbReference type="GO" id="GO:0008009">
    <property type="term" value="F:chemokine activity"/>
    <property type="evidence" value="ECO:0007669"/>
    <property type="project" value="InterPro"/>
</dbReference>
<comment type="caution">
    <text evidence="3">The sequence shown here is derived from an EMBL/GenBank/DDBJ whole genome shotgun (WGS) entry which is preliminary data.</text>
</comment>
<keyword evidence="4" id="KW-1185">Reference proteome</keyword>
<evidence type="ECO:0000256" key="1">
    <source>
        <dbReference type="ARBA" id="ARBA00022514"/>
    </source>
</evidence>
<protein>
    <recommendedName>
        <fullName evidence="2">Chemokine interleukin-8-like domain-containing protein</fullName>
    </recommendedName>
</protein>